<evidence type="ECO:0000256" key="3">
    <source>
        <dbReference type="ARBA" id="ARBA00022723"/>
    </source>
</evidence>
<keyword evidence="16" id="KW-1185">Reference proteome</keyword>
<evidence type="ECO:0000256" key="7">
    <source>
        <dbReference type="ARBA" id="ARBA00022884"/>
    </source>
</evidence>
<feature type="active site" description="For RuvC-like nuclease domain" evidence="12">
    <location>
        <position position="15"/>
    </location>
</feature>
<keyword evidence="3" id="KW-0479">Metal-binding</keyword>
<evidence type="ECO:0000313" key="16">
    <source>
        <dbReference type="Proteomes" id="UP000078543"/>
    </source>
</evidence>
<comment type="caution">
    <text evidence="15">The sequence shown here is derived from an EMBL/GenBank/DDBJ whole genome shotgun (WGS) entry which is preliminary data.</text>
</comment>
<dbReference type="GO" id="GO:0043571">
    <property type="term" value="P:maintenance of CRISPR repeat elements"/>
    <property type="evidence" value="ECO:0007669"/>
    <property type="project" value="UniProtKB-UniRule"/>
</dbReference>
<dbReference type="GO" id="GO:0003723">
    <property type="term" value="F:RNA binding"/>
    <property type="evidence" value="ECO:0007669"/>
    <property type="project" value="UniProtKB-UniRule"/>
</dbReference>
<dbReference type="InterPro" id="IPR041383">
    <property type="entry name" value="RuvC_III"/>
</dbReference>
<dbReference type="InterPro" id="IPR040619">
    <property type="entry name" value="Cas9_alpha-helical_lobe"/>
</dbReference>
<evidence type="ECO:0000256" key="13">
    <source>
        <dbReference type="SAM" id="MobiDB-lite"/>
    </source>
</evidence>
<dbReference type="HAMAP" id="MF_01480">
    <property type="entry name" value="Cas9"/>
    <property type="match status" value="1"/>
</dbReference>
<dbReference type="AlphaFoldDB" id="A0A178N1Y8"/>
<evidence type="ECO:0000256" key="2">
    <source>
        <dbReference type="ARBA" id="ARBA00022722"/>
    </source>
</evidence>
<dbReference type="Gene3D" id="1.10.30.50">
    <property type="match status" value="1"/>
</dbReference>
<dbReference type="GO" id="GO:0051607">
    <property type="term" value="P:defense response to virus"/>
    <property type="evidence" value="ECO:0007669"/>
    <property type="project" value="UniProtKB-UniRule"/>
</dbReference>
<feature type="domain" description="HNH Cas9-type" evidence="14">
    <location>
        <begin position="495"/>
        <end position="650"/>
    </location>
</feature>
<dbReference type="NCBIfam" id="TIGR01865">
    <property type="entry name" value="cas_Csn1"/>
    <property type="match status" value="1"/>
</dbReference>
<dbReference type="GO" id="GO:0004519">
    <property type="term" value="F:endonuclease activity"/>
    <property type="evidence" value="ECO:0007669"/>
    <property type="project" value="UniProtKB-UniRule"/>
</dbReference>
<evidence type="ECO:0000256" key="9">
    <source>
        <dbReference type="ARBA" id="ARBA00023125"/>
    </source>
</evidence>
<evidence type="ECO:0000313" key="15">
    <source>
        <dbReference type="EMBL" id="OAN67035.1"/>
    </source>
</evidence>
<comment type="cofactor">
    <cofactor evidence="1">
        <name>Mg(2+)</name>
        <dbReference type="ChEBI" id="CHEBI:18420"/>
    </cofactor>
</comment>
<name>A0A178N1Y8_9PROT</name>
<evidence type="ECO:0000256" key="12">
    <source>
        <dbReference type="HAMAP-Rule" id="MF_01480"/>
    </source>
</evidence>
<evidence type="ECO:0000256" key="5">
    <source>
        <dbReference type="ARBA" id="ARBA00022801"/>
    </source>
</evidence>
<comment type="domain">
    <text evidence="12">Has 2 endonuclease domains. The discontinuous RuvC-like domain cleaves the target DNA noncomplementary to crRNA while the HNH nuclease domain cleaves the target DNA complementary to crRNA.</text>
</comment>
<dbReference type="EMBL" id="LWQU01000011">
    <property type="protein sequence ID" value="OAN67035.1"/>
    <property type="molecule type" value="Genomic_DNA"/>
</dbReference>
<dbReference type="GO" id="GO:0003677">
    <property type="term" value="F:DNA binding"/>
    <property type="evidence" value="ECO:0007669"/>
    <property type="project" value="UniProtKB-UniRule"/>
</dbReference>
<keyword evidence="8 12" id="KW-0051">Antiviral defense</keyword>
<proteinExistence type="inferred from homology"/>
<dbReference type="GO" id="GO:0016787">
    <property type="term" value="F:hydrolase activity"/>
    <property type="evidence" value="ECO:0007669"/>
    <property type="project" value="UniProtKB-KW"/>
</dbReference>
<reference evidence="15 16" key="1">
    <citation type="submission" date="2016-04" db="EMBL/GenBank/DDBJ databases">
        <title>Draft genome sequence of freshwater magnetotactic bacteria Magnetospirillum marisnigri SP-1 and Magnetospirillum moscoviense BB-1.</title>
        <authorList>
            <person name="Koziaeva V."/>
            <person name="Dziuba M.V."/>
            <person name="Ivanov T.M."/>
            <person name="Kuznetsov B."/>
            <person name="Grouzdev D.S."/>
        </authorList>
    </citation>
    <scope>NUCLEOTIDE SEQUENCE [LARGE SCALE GENOMIC DNA]</scope>
    <source>
        <strain evidence="15 16">BB-1</strain>
    </source>
</reference>
<comment type="subunit">
    <text evidence="11 12">Monomer. Binds crRNA and tracrRNA.</text>
</comment>
<keyword evidence="4 12" id="KW-0255">Endonuclease</keyword>
<dbReference type="STRING" id="1437059.A6A05_05650"/>
<dbReference type="InterPro" id="IPR028629">
    <property type="entry name" value="Cas9"/>
</dbReference>
<protein>
    <recommendedName>
        <fullName evidence="12">CRISPR-associated endonuclease Cas9</fullName>
        <ecNumber evidence="12">3.1.-.-</ecNumber>
    </recommendedName>
</protein>
<comment type="caution">
    <text evidence="12">Lacks conserved residue(s) required for the propagation of feature annotation.</text>
</comment>
<dbReference type="Pfam" id="PF18541">
    <property type="entry name" value="RuvC_III"/>
    <property type="match status" value="1"/>
</dbReference>
<keyword evidence="5 12" id="KW-0378">Hydrolase</keyword>
<evidence type="ECO:0000256" key="4">
    <source>
        <dbReference type="ARBA" id="ARBA00022759"/>
    </source>
</evidence>
<keyword evidence="7 12" id="KW-0694">RNA-binding</keyword>
<feature type="compositionally biased region" description="Basic and acidic residues" evidence="13">
    <location>
        <begin position="832"/>
        <end position="849"/>
    </location>
</feature>
<dbReference type="GO" id="GO:0046872">
    <property type="term" value="F:metal ion binding"/>
    <property type="evidence" value="ECO:0007669"/>
    <property type="project" value="UniProtKB-UniRule"/>
</dbReference>
<keyword evidence="10" id="KW-0464">Manganese</keyword>
<dbReference type="Pfam" id="PF18470">
    <property type="entry name" value="Cas9_a"/>
    <property type="match status" value="1"/>
</dbReference>
<dbReference type="OrthoDB" id="9777169at2"/>
<dbReference type="PROSITE" id="PS51749">
    <property type="entry name" value="HNH_CAS9"/>
    <property type="match status" value="1"/>
</dbReference>
<sequence length="1016" mass="114223">MEVFVDVSARQLGIDLGIGTCGWALLAEDSLIALGTRTFDVPETDKERIPTNQIRRQARGMRRVIDRRRQRMNAVRRLLADHGLLADGGKLGLATVRLDPWQARAEGLDRLLSAGELAVALGHIAKHRGFRSNSKRDRGANAPKESSAMLGAIAQTGERLQHWRTVGEMFWKDEFYQTRRRNRDGDYSRTVQRLDLETEVHRLLAAQRRLGNPLATFDLEQSFIDVAFFQRPLADSDDKVGPCPFEPSEKRAARHSPSFERFRLLSRLAALRLSSGAGERPLSDAEFAAACADFGRLQGFSFKRLRQHLKLDPSIRFAGIAPDEEGKRDVVARSGEATPGSAALRHCLGDTVWDNMLGTRPALLDAIAAILTFRDDADRIAEGLAGLGIEEPILDALMDGVRNGSFGKFKGPGHISAKACRALLPHLARGRVYSDACADAGYDHSRQTETNLDDIRNPVARKALGEALKQIKIIIHTHGRPTAIHVEMARDIGKSADERDEIKKGIDKRNSEKDRARQQFHEMVGTPAAGAEDLLRFELWKEQNGWCLYTGREIPIDALVSSDNRIQVDHILPWSRSGDDSYINKTLCFTEANQHKKGMTPWEWLHDDPERWEKFARTVEGCKTMKGRKKRNLLLRDSSRLEKEFRSRNLNDTRYACRLLLGILKHTYPDIVVAARPGPLTDRLRRAWGLQSLKKHEDGTRKDDDRHHALDAAVVAATSQSMLQRLTTLFQKAEREGGRRDFVGLEPPWPGFRADLEAKLEGVVVSRAERRRARGAGHKDTIRAIGEGDAGPVVYERKPVAALTEKDLDRVKDPERNKVLIENLRQWIAAGKPKDPDKAPRSPKGDPMTKVKLVTTDDVRILVRGGTADRGDMARVDVFRQADPKGRWRFFLVPVYPHQVFDPTDWPQPPNRAVVAYKPEKEWTVMGPDHEFLWSLYPFSWIAVEKADGTRIEGYFRGMHRSTGAISISPHHSKSLASTGIGAKTLASFRKFAMDRMGNLSEIEREVRTWHGVACT</sequence>
<gene>
    <name evidence="12" type="primary">cas9</name>
    <name evidence="15" type="ORF">A6A05_05650</name>
</gene>
<evidence type="ECO:0000256" key="11">
    <source>
        <dbReference type="ARBA" id="ARBA00046380"/>
    </source>
</evidence>
<dbReference type="InterPro" id="IPR003615">
    <property type="entry name" value="HNH_nuc"/>
</dbReference>
<evidence type="ECO:0000256" key="8">
    <source>
        <dbReference type="ARBA" id="ARBA00023118"/>
    </source>
</evidence>
<dbReference type="InterPro" id="IPR036397">
    <property type="entry name" value="RNaseH_sf"/>
</dbReference>
<feature type="region of interest" description="Disordered" evidence="13">
    <location>
        <begin position="830"/>
        <end position="849"/>
    </location>
</feature>
<comment type="function">
    <text evidence="12">CRISPR (clustered regularly interspaced short palindromic repeat) is an adaptive immune system that provides protection against mobile genetic elements (viruses, transposable elements and conjugative plasmids). CRISPR clusters contain spacers, sequences complementary to antecedent mobile elements, and target invading nucleic acids. CRISPR clusters are transcribed and processed into CRISPR RNA (crRNA). In type II CRISPR systems correct processing of pre-crRNA requires a trans-encoded small RNA (tracrRNA), endogenous ribonuclease 3 (rnc) and this protein. The tracrRNA serves as a guide for ribonuclease 3-aided processing of pre-crRNA. Subsequently Cas9/crRNA/tracrRNA endonucleolytically cleaves linear or circular dsDNA target complementary to the spacer; Cas9 is inactive in the absence of the 2 guide RNAs (gRNA). Cas9 recognizes the protospacer adjacent motif (PAM) in the CRISPR repeat sequences to help distinguish self versus nonself, as targets within the bacterial CRISPR locus do not have PAMs. PAM recognition is also required for catalytic activity.</text>
</comment>
<dbReference type="Proteomes" id="UP000078543">
    <property type="component" value="Unassembled WGS sequence"/>
</dbReference>
<feature type="active site" description="Proton acceptor for HNH nuclease domain" evidence="12">
    <location>
        <position position="570"/>
    </location>
</feature>
<dbReference type="Pfam" id="PF13395">
    <property type="entry name" value="HNH_4"/>
    <property type="match status" value="1"/>
</dbReference>
<keyword evidence="2 12" id="KW-0540">Nuclease</keyword>
<dbReference type="EC" id="3.1.-.-" evidence="12"/>
<comment type="similarity">
    <text evidence="12">Belongs to the CRISPR-associated Cas9 family.</text>
</comment>
<keyword evidence="6" id="KW-0460">Magnesium</keyword>
<evidence type="ECO:0000256" key="10">
    <source>
        <dbReference type="ARBA" id="ARBA00023211"/>
    </source>
</evidence>
<dbReference type="InterPro" id="IPR033114">
    <property type="entry name" value="HNH_CAS9"/>
</dbReference>
<evidence type="ECO:0000259" key="14">
    <source>
        <dbReference type="PROSITE" id="PS51749"/>
    </source>
</evidence>
<keyword evidence="9 12" id="KW-0238">DNA-binding</keyword>
<evidence type="ECO:0000256" key="1">
    <source>
        <dbReference type="ARBA" id="ARBA00001946"/>
    </source>
</evidence>
<evidence type="ECO:0000256" key="6">
    <source>
        <dbReference type="ARBA" id="ARBA00022842"/>
    </source>
</evidence>
<organism evidence="15 16">
    <name type="scientific">Magnetospirillum moscoviense</name>
    <dbReference type="NCBI Taxonomy" id="1437059"/>
    <lineage>
        <taxon>Bacteria</taxon>
        <taxon>Pseudomonadati</taxon>
        <taxon>Pseudomonadota</taxon>
        <taxon>Alphaproteobacteria</taxon>
        <taxon>Rhodospirillales</taxon>
        <taxon>Rhodospirillaceae</taxon>
        <taxon>Magnetospirillum</taxon>
    </lineage>
</organism>
<accession>A0A178N1Y8</accession>
<dbReference type="Gene3D" id="3.30.420.10">
    <property type="entry name" value="Ribonuclease H-like superfamily/Ribonuclease H"/>
    <property type="match status" value="1"/>
</dbReference>